<proteinExistence type="predicted"/>
<evidence type="ECO:0000313" key="2">
    <source>
        <dbReference type="Proteomes" id="UP001152795"/>
    </source>
</evidence>
<protein>
    <submittedName>
        <fullName evidence="1">Zinc finger 260-like</fullName>
    </submittedName>
</protein>
<sequence length="125" mass="14288">MADEQHVNKDVIEDAREERGPMKSTKFTGYHAFYKSVAGIITENHVENTDGKTDLGMMSKVAATMWKRCSPEVRKDWKRQGQLIKEDIDCGILEHVCKKCSKKFSRAKDLVYHEKQCGPCLCDCC</sequence>
<dbReference type="PROSITE" id="PS50157">
    <property type="entry name" value="ZINC_FINGER_C2H2_2"/>
    <property type="match status" value="1"/>
</dbReference>
<accession>A0A7D9JL38</accession>
<comment type="caution">
    <text evidence="1">The sequence shown here is derived from an EMBL/GenBank/DDBJ whole genome shotgun (WGS) entry which is preliminary data.</text>
</comment>
<dbReference type="InterPro" id="IPR036910">
    <property type="entry name" value="HMG_box_dom_sf"/>
</dbReference>
<reference evidence="1" key="1">
    <citation type="submission" date="2020-04" db="EMBL/GenBank/DDBJ databases">
        <authorList>
            <person name="Alioto T."/>
            <person name="Alioto T."/>
            <person name="Gomez Garrido J."/>
        </authorList>
    </citation>
    <scope>NUCLEOTIDE SEQUENCE</scope>
    <source>
        <strain evidence="1">A484AB</strain>
    </source>
</reference>
<name>A0A7D9JL38_PARCT</name>
<feature type="non-terminal residue" evidence="1">
    <location>
        <position position="125"/>
    </location>
</feature>
<dbReference type="Proteomes" id="UP001152795">
    <property type="component" value="Unassembled WGS sequence"/>
</dbReference>
<keyword evidence="2" id="KW-1185">Reference proteome</keyword>
<evidence type="ECO:0000313" key="1">
    <source>
        <dbReference type="EMBL" id="CAB4032165.1"/>
    </source>
</evidence>
<organism evidence="1 2">
    <name type="scientific">Paramuricea clavata</name>
    <name type="common">Red gorgonian</name>
    <name type="synonym">Violescent sea-whip</name>
    <dbReference type="NCBI Taxonomy" id="317549"/>
    <lineage>
        <taxon>Eukaryota</taxon>
        <taxon>Metazoa</taxon>
        <taxon>Cnidaria</taxon>
        <taxon>Anthozoa</taxon>
        <taxon>Octocorallia</taxon>
        <taxon>Malacalcyonacea</taxon>
        <taxon>Plexauridae</taxon>
        <taxon>Paramuricea</taxon>
    </lineage>
</organism>
<dbReference type="InterPro" id="IPR013087">
    <property type="entry name" value="Znf_C2H2_type"/>
</dbReference>
<gene>
    <name evidence="1" type="ORF">PACLA_8A050362</name>
</gene>
<dbReference type="EMBL" id="CACRXK020018179">
    <property type="protein sequence ID" value="CAB4032165.1"/>
    <property type="molecule type" value="Genomic_DNA"/>
</dbReference>
<dbReference type="SUPFAM" id="SSF47095">
    <property type="entry name" value="HMG-box"/>
    <property type="match status" value="1"/>
</dbReference>
<dbReference type="AlphaFoldDB" id="A0A7D9JL38"/>